<reference evidence="1" key="1">
    <citation type="thesis" date="2020" institute="ProQuest LLC" country="789 East Eisenhower Parkway, Ann Arbor, MI, USA">
        <title>Comparative Genomics and Chromosome Evolution.</title>
        <authorList>
            <person name="Mudd A.B."/>
        </authorList>
    </citation>
    <scope>NUCLEOTIDE SEQUENCE</scope>
    <source>
        <strain evidence="1">237g6f4</strain>
        <tissue evidence="1">Blood</tissue>
    </source>
</reference>
<dbReference type="Proteomes" id="UP000824782">
    <property type="component" value="Unassembled WGS sequence"/>
</dbReference>
<keyword evidence="2" id="KW-1185">Reference proteome</keyword>
<dbReference type="AlphaFoldDB" id="A0AAV6ZJ91"/>
<proteinExistence type="predicted"/>
<organism evidence="1 2">
    <name type="scientific">Engystomops pustulosus</name>
    <name type="common">Tungara frog</name>
    <name type="synonym">Physalaemus pustulosus</name>
    <dbReference type="NCBI Taxonomy" id="76066"/>
    <lineage>
        <taxon>Eukaryota</taxon>
        <taxon>Metazoa</taxon>
        <taxon>Chordata</taxon>
        <taxon>Craniata</taxon>
        <taxon>Vertebrata</taxon>
        <taxon>Euteleostomi</taxon>
        <taxon>Amphibia</taxon>
        <taxon>Batrachia</taxon>
        <taxon>Anura</taxon>
        <taxon>Neobatrachia</taxon>
        <taxon>Hyloidea</taxon>
        <taxon>Leptodactylidae</taxon>
        <taxon>Leiuperinae</taxon>
        <taxon>Engystomops</taxon>
    </lineage>
</organism>
<comment type="caution">
    <text evidence="1">The sequence shown here is derived from an EMBL/GenBank/DDBJ whole genome shotgun (WGS) entry which is preliminary data.</text>
</comment>
<dbReference type="EMBL" id="WNYA01001347">
    <property type="protein sequence ID" value="KAG8545938.1"/>
    <property type="molecule type" value="Genomic_DNA"/>
</dbReference>
<name>A0AAV6ZJ91_ENGPU</name>
<evidence type="ECO:0000313" key="2">
    <source>
        <dbReference type="Proteomes" id="UP000824782"/>
    </source>
</evidence>
<protein>
    <submittedName>
        <fullName evidence="1">Uncharacterized protein</fullName>
    </submittedName>
</protein>
<gene>
    <name evidence="1" type="ORF">GDO81_020078</name>
</gene>
<accession>A0AAV6ZJ91</accession>
<evidence type="ECO:0000313" key="1">
    <source>
        <dbReference type="EMBL" id="KAG8545938.1"/>
    </source>
</evidence>
<sequence>MEVSDSKSGCCHVRVILEHSIVRRPNHAPYAYLSMAQCPTTPYKLSAARKYLFINVIRHDLIRQIGTNRILTNLPSCLLILSVLCNAKMWSLF</sequence>